<gene>
    <name evidence="4" type="ORF">FYJ33_13510</name>
</gene>
<reference evidence="4 5" key="1">
    <citation type="submission" date="2019-08" db="EMBL/GenBank/DDBJ databases">
        <title>In-depth cultivation of the pig gut microbiome towards novel bacterial diversity and tailored functional studies.</title>
        <authorList>
            <person name="Wylensek D."/>
            <person name="Hitch T.C.A."/>
            <person name="Clavel T."/>
        </authorList>
    </citation>
    <scope>NUCLEOTIDE SEQUENCE [LARGE SCALE GENOMIC DNA]</scope>
    <source>
        <strain evidence="4 5">WCA-383-APC-5B</strain>
    </source>
</reference>
<dbReference type="InterPro" id="IPR048052">
    <property type="entry name" value="FM1-like"/>
</dbReference>
<protein>
    <submittedName>
        <fullName evidence="4">SpaH/EbpB family LPXTG-anchored major pilin</fullName>
    </submittedName>
</protein>
<proteinExistence type="predicted"/>
<feature type="transmembrane region" description="Helical" evidence="1">
    <location>
        <begin position="12"/>
        <end position="32"/>
    </location>
</feature>
<dbReference type="NCBIfam" id="TIGR01167">
    <property type="entry name" value="LPXTG_anchor"/>
    <property type="match status" value="1"/>
</dbReference>
<organism evidence="4 5">
    <name type="scientific">Inconstantimicrobium porci</name>
    <dbReference type="NCBI Taxonomy" id="2652291"/>
    <lineage>
        <taxon>Bacteria</taxon>
        <taxon>Bacillati</taxon>
        <taxon>Bacillota</taxon>
        <taxon>Clostridia</taxon>
        <taxon>Eubacteriales</taxon>
        <taxon>Clostridiaceae</taxon>
        <taxon>Inconstantimicrobium</taxon>
    </lineage>
</organism>
<dbReference type="Gene3D" id="2.60.40.10">
    <property type="entry name" value="Immunoglobulins"/>
    <property type="match status" value="2"/>
</dbReference>
<dbReference type="NCBIfam" id="TIGR04226">
    <property type="entry name" value="RrgB_K2N_iso_D2"/>
    <property type="match status" value="1"/>
</dbReference>
<evidence type="ECO:0000313" key="5">
    <source>
        <dbReference type="Proteomes" id="UP000460287"/>
    </source>
</evidence>
<feature type="domain" description="SpaA-like prealbumin fold" evidence="3">
    <location>
        <begin position="335"/>
        <end position="453"/>
    </location>
</feature>
<keyword evidence="1" id="KW-0812">Transmembrane</keyword>
<evidence type="ECO:0000259" key="2">
    <source>
        <dbReference type="Pfam" id="PF16555"/>
    </source>
</evidence>
<keyword evidence="1" id="KW-1133">Transmembrane helix</keyword>
<dbReference type="AlphaFoldDB" id="A0A7X2N0D0"/>
<dbReference type="InterPro" id="IPR032364">
    <property type="entry name" value="GramPos_pilinD1_N"/>
</dbReference>
<evidence type="ECO:0000259" key="3">
    <source>
        <dbReference type="Pfam" id="PF17802"/>
    </source>
</evidence>
<dbReference type="InterPro" id="IPR026466">
    <property type="entry name" value="Fim_isopep_form_D2_dom"/>
</dbReference>
<dbReference type="Pfam" id="PF17802">
    <property type="entry name" value="SpaA"/>
    <property type="match status" value="1"/>
</dbReference>
<keyword evidence="1" id="KW-0472">Membrane</keyword>
<evidence type="ECO:0000256" key="1">
    <source>
        <dbReference type="SAM" id="Phobius"/>
    </source>
</evidence>
<feature type="transmembrane region" description="Helical" evidence="1">
    <location>
        <begin position="454"/>
        <end position="483"/>
    </location>
</feature>
<sequence>MEGFLMKIRRKMSIILGMMLSFIIVFASIPALRVKANDSIIDKTRKGSITIHKYLMKEMPVDGKEATGEVLADTDIPSGAIPLGGVTFDIYKVADGTKDTTVPEGAKPIIKVTTADGSNGTKGVAVASDLELGTYLVVEEDNSQVTQKCANFIVNVPMTDKDGSKWIYDVHVYPKNATNETPVIHKSVTKEGNQHDSADINKDVTWIIEPSIPKTIADYKKYEITDKIDSRLTYSGNLSVSVKDNESINLLKTTDYEVTEPSEKDNVLKVVFTTSGLKKLSAVPGGSVKITFTTKINSTAVMGAEIPNQATLSYTNEFNEAGETQSDKPEVHTGGVELLKDDADTKAVLKGAEFKIYRSEKDAIDGTNAIKNPENEKEDWVAVSGEDGIAKFYGLKYGTIGQAVNEGATDYWIVEVKAPKDEKGKAYTLLSKPLKVTINAKSHTEKIEVENSKFFLPITGGMGVVVFTASGILLMIAAVFLFIRSNRKQNVR</sequence>
<comment type="caution">
    <text evidence="4">The sequence shown here is derived from an EMBL/GenBank/DDBJ whole genome shotgun (WGS) entry which is preliminary data.</text>
</comment>
<dbReference type="InterPro" id="IPR013783">
    <property type="entry name" value="Ig-like_fold"/>
</dbReference>
<accession>A0A7X2N0D0</accession>
<dbReference type="Gene3D" id="2.60.40.740">
    <property type="match status" value="1"/>
</dbReference>
<keyword evidence="5" id="KW-1185">Reference proteome</keyword>
<dbReference type="NCBIfam" id="NF033902">
    <property type="entry name" value="iso_D2_wall_anc"/>
    <property type="match status" value="1"/>
</dbReference>
<dbReference type="EMBL" id="VULX01000029">
    <property type="protein sequence ID" value="MSR92380.1"/>
    <property type="molecule type" value="Genomic_DNA"/>
</dbReference>
<evidence type="ECO:0000313" key="4">
    <source>
        <dbReference type="EMBL" id="MSR92380.1"/>
    </source>
</evidence>
<dbReference type="Pfam" id="PF16555">
    <property type="entry name" value="GramPos_pilinD1"/>
    <property type="match status" value="1"/>
</dbReference>
<dbReference type="InterPro" id="IPR041033">
    <property type="entry name" value="SpaA_PFL_dom_1"/>
</dbReference>
<dbReference type="Proteomes" id="UP000460287">
    <property type="component" value="Unassembled WGS sequence"/>
</dbReference>
<name>A0A7X2N0D0_9CLOT</name>
<feature type="domain" description="Gram-positive pilin subunit D1 N-terminal" evidence="2">
    <location>
        <begin position="46"/>
        <end position="176"/>
    </location>
</feature>